<evidence type="ECO:0008006" key="4">
    <source>
        <dbReference type="Google" id="ProtNLM"/>
    </source>
</evidence>
<dbReference type="InterPro" id="IPR019734">
    <property type="entry name" value="TPR_rpt"/>
</dbReference>
<dbReference type="Gene3D" id="1.25.40.10">
    <property type="entry name" value="Tetratricopeptide repeat domain"/>
    <property type="match status" value="1"/>
</dbReference>
<protein>
    <recommendedName>
        <fullName evidence="4">Tetratricopeptide repeat-containing protein</fullName>
    </recommendedName>
</protein>
<evidence type="ECO:0000313" key="2">
    <source>
        <dbReference type="EMBL" id="SHE44117.1"/>
    </source>
</evidence>
<dbReference type="AlphaFoldDB" id="A0A1M4TIL5"/>
<dbReference type="Proteomes" id="UP000184404">
    <property type="component" value="Unassembled WGS sequence"/>
</dbReference>
<dbReference type="RefSeq" id="WP_072934576.1">
    <property type="nucleotide sequence ID" value="NZ_FQUG01000002.1"/>
</dbReference>
<proteinExistence type="predicted"/>
<keyword evidence="3" id="KW-1185">Reference proteome</keyword>
<reference evidence="2 3" key="1">
    <citation type="submission" date="2016-11" db="EMBL/GenBank/DDBJ databases">
        <authorList>
            <person name="Jaros S."/>
            <person name="Januszkiewicz K."/>
            <person name="Wedrychowicz H."/>
        </authorList>
    </citation>
    <scope>NUCLEOTIDE SEQUENCE [LARGE SCALE GENOMIC DNA]</scope>
    <source>
        <strain evidence="2 3">DSM 10502</strain>
    </source>
</reference>
<sequence>MKKAIGILLLLVVLATGGYFGFKLLFPSEEKEAEQPAQEEVVTEVPPEEKTWKDSVVEMAAGAKKAAVEFYNVLITDKKRVPAENGGKEKTGKKEKPVDKKQSEAAARQEKETQAEDLIKQGNQSLLRKNYAEADESFKNAAELAQSNEKKYRALRGRAMASKMLGQGEAECAFGKAMLEFASNDGEKANAYEAMGNGYENLQGYFDAVNAYQKASELYKAAGNTEMAWTTQVSCSKVMRRGLNDYIGASQSIGRAWEIVDKSTMEEGAKRDIKWMLCLEYADNCRLAGDRYGQLNWNREAVKYNPDWKQNAMMIERELKTQGVI</sequence>
<feature type="compositionally biased region" description="Basic and acidic residues" evidence="1">
    <location>
        <begin position="82"/>
        <end position="119"/>
    </location>
</feature>
<dbReference type="SMART" id="SM00028">
    <property type="entry name" value="TPR"/>
    <property type="match status" value="2"/>
</dbReference>
<dbReference type="EMBL" id="FQUG01000002">
    <property type="protein sequence ID" value="SHE44117.1"/>
    <property type="molecule type" value="Genomic_DNA"/>
</dbReference>
<organism evidence="2 3">
    <name type="scientific">Schwartzia succinivorans DSM 10502</name>
    <dbReference type="NCBI Taxonomy" id="1123243"/>
    <lineage>
        <taxon>Bacteria</taxon>
        <taxon>Bacillati</taxon>
        <taxon>Bacillota</taxon>
        <taxon>Negativicutes</taxon>
        <taxon>Selenomonadales</taxon>
        <taxon>Selenomonadaceae</taxon>
        <taxon>Schwartzia</taxon>
    </lineage>
</organism>
<dbReference type="InterPro" id="IPR011990">
    <property type="entry name" value="TPR-like_helical_dom_sf"/>
</dbReference>
<feature type="region of interest" description="Disordered" evidence="1">
    <location>
        <begin position="82"/>
        <end position="121"/>
    </location>
</feature>
<gene>
    <name evidence="2" type="ORF">SAMN02745190_00488</name>
</gene>
<name>A0A1M4TIL5_9FIRM</name>
<evidence type="ECO:0000313" key="3">
    <source>
        <dbReference type="Proteomes" id="UP000184404"/>
    </source>
</evidence>
<dbReference type="SUPFAM" id="SSF48452">
    <property type="entry name" value="TPR-like"/>
    <property type="match status" value="1"/>
</dbReference>
<accession>A0A1M4TIL5</accession>
<dbReference type="STRING" id="1123243.SAMN02745190_00488"/>
<evidence type="ECO:0000256" key="1">
    <source>
        <dbReference type="SAM" id="MobiDB-lite"/>
    </source>
</evidence>